<reference evidence="1 2" key="1">
    <citation type="submission" date="2021-06" db="EMBL/GenBank/DDBJ databases">
        <title>Caerostris extrusa draft genome.</title>
        <authorList>
            <person name="Kono N."/>
            <person name="Arakawa K."/>
        </authorList>
    </citation>
    <scope>NUCLEOTIDE SEQUENCE [LARGE SCALE GENOMIC DNA]</scope>
</reference>
<evidence type="ECO:0000313" key="2">
    <source>
        <dbReference type="Proteomes" id="UP001054945"/>
    </source>
</evidence>
<name>A0AAV4UWT3_CAEEX</name>
<dbReference type="AlphaFoldDB" id="A0AAV4UWT3"/>
<evidence type="ECO:0000313" key="1">
    <source>
        <dbReference type="EMBL" id="GIY62262.1"/>
    </source>
</evidence>
<organism evidence="1 2">
    <name type="scientific">Caerostris extrusa</name>
    <name type="common">Bark spider</name>
    <name type="synonym">Caerostris bankana</name>
    <dbReference type="NCBI Taxonomy" id="172846"/>
    <lineage>
        <taxon>Eukaryota</taxon>
        <taxon>Metazoa</taxon>
        <taxon>Ecdysozoa</taxon>
        <taxon>Arthropoda</taxon>
        <taxon>Chelicerata</taxon>
        <taxon>Arachnida</taxon>
        <taxon>Araneae</taxon>
        <taxon>Araneomorphae</taxon>
        <taxon>Entelegynae</taxon>
        <taxon>Araneoidea</taxon>
        <taxon>Araneidae</taxon>
        <taxon>Caerostris</taxon>
    </lineage>
</organism>
<protein>
    <submittedName>
        <fullName evidence="1">Uncharacterized protein</fullName>
    </submittedName>
</protein>
<gene>
    <name evidence="1" type="ORF">CEXT_552621</name>
</gene>
<dbReference type="EMBL" id="BPLR01013600">
    <property type="protein sequence ID" value="GIY62262.1"/>
    <property type="molecule type" value="Genomic_DNA"/>
</dbReference>
<sequence>MSYWPCVPRPFGPSGKLLRPPFLEKEESIKSMTVIPSSNQRGRSAPLVRARSVDLTAHAGCPWNAEGELMQSSSSFRR</sequence>
<comment type="caution">
    <text evidence="1">The sequence shown here is derived from an EMBL/GenBank/DDBJ whole genome shotgun (WGS) entry which is preliminary data.</text>
</comment>
<accession>A0AAV4UWT3</accession>
<keyword evidence="2" id="KW-1185">Reference proteome</keyword>
<dbReference type="Proteomes" id="UP001054945">
    <property type="component" value="Unassembled WGS sequence"/>
</dbReference>
<proteinExistence type="predicted"/>